<accession>A0ABT2T7L1</accession>
<dbReference type="GO" id="GO:0032259">
    <property type="term" value="P:methylation"/>
    <property type="evidence" value="ECO:0007669"/>
    <property type="project" value="UniProtKB-KW"/>
</dbReference>
<protein>
    <submittedName>
        <fullName evidence="1">16S rRNA (Cytosine(1402)-N(4))-methyltransferase</fullName>
        <ecNumber evidence="1">2.1.1.199</ecNumber>
    </submittedName>
</protein>
<dbReference type="PANTHER" id="PTHR35276:SF1">
    <property type="entry name" value="TRNA (MNM(5)S(2)U34)-METHYLTRANSFERASE, CHLOROPLASTIC"/>
    <property type="match status" value="1"/>
</dbReference>
<comment type="caution">
    <text evidence="1">The sequence shown here is derived from an EMBL/GenBank/DDBJ whole genome shotgun (WGS) entry which is preliminary data.</text>
</comment>
<sequence>MERSYQITEYCHHFLQEYIKEGDCCVDATAGNGGDTEFLCRCVGDTGKVFAFDIQKTALQNTEARLKKAGYAERAQLFEAGHENMSSFVKEQAAAIVFNFGYLPGGNHKIATQPHTSIEGIKQGLKILKQGGVMSLCIYSGKDTGSEEKEAILSFLKELDDKKWLVIVNSYYNRKNEPPLPVFIIRLK</sequence>
<gene>
    <name evidence="1" type="primary">mraW</name>
    <name evidence="1" type="ORF">OCV51_01030</name>
</gene>
<dbReference type="EMBL" id="JAOQJX010000001">
    <property type="protein sequence ID" value="MCU6746253.1"/>
    <property type="molecule type" value="Genomic_DNA"/>
</dbReference>
<proteinExistence type="predicted"/>
<dbReference type="Pfam" id="PF06962">
    <property type="entry name" value="rRNA_methylase"/>
    <property type="match status" value="1"/>
</dbReference>
<dbReference type="GO" id="GO:0008168">
    <property type="term" value="F:methyltransferase activity"/>
    <property type="evidence" value="ECO:0007669"/>
    <property type="project" value="UniProtKB-KW"/>
</dbReference>
<keyword evidence="2" id="KW-1185">Reference proteome</keyword>
<dbReference type="Proteomes" id="UP001652394">
    <property type="component" value="Unassembled WGS sequence"/>
</dbReference>
<organism evidence="1 2">
    <name type="scientific">Faecalicatena acetigenes</name>
    <dbReference type="NCBI Taxonomy" id="2981790"/>
    <lineage>
        <taxon>Bacteria</taxon>
        <taxon>Bacillati</taxon>
        <taxon>Bacillota</taxon>
        <taxon>Clostridia</taxon>
        <taxon>Lachnospirales</taxon>
        <taxon>Lachnospiraceae</taxon>
        <taxon>Faecalicatena</taxon>
    </lineage>
</organism>
<dbReference type="InterPro" id="IPR010719">
    <property type="entry name" value="MnmM_MeTrfase"/>
</dbReference>
<dbReference type="InterPro" id="IPR029063">
    <property type="entry name" value="SAM-dependent_MTases_sf"/>
</dbReference>
<evidence type="ECO:0000313" key="1">
    <source>
        <dbReference type="EMBL" id="MCU6746253.1"/>
    </source>
</evidence>
<dbReference type="SUPFAM" id="SSF53335">
    <property type="entry name" value="S-adenosyl-L-methionine-dependent methyltransferases"/>
    <property type="match status" value="1"/>
</dbReference>
<dbReference type="Gene3D" id="3.40.50.150">
    <property type="entry name" value="Vaccinia Virus protein VP39"/>
    <property type="match status" value="1"/>
</dbReference>
<keyword evidence="1" id="KW-0808">Transferase</keyword>
<name>A0ABT2T7L1_9FIRM</name>
<dbReference type="PANTHER" id="PTHR35276">
    <property type="entry name" value="S-ADENOSYL-L-METHIONINE-DEPENDENT METHYLTRANSFERASES SUPERFAMILY PROTEIN"/>
    <property type="match status" value="1"/>
</dbReference>
<reference evidence="1 2" key="1">
    <citation type="journal article" date="2021" name="ISME Commun">
        <title>Automated analysis of genomic sequences facilitates high-throughput and comprehensive description of bacteria.</title>
        <authorList>
            <person name="Hitch T.C.A."/>
        </authorList>
    </citation>
    <scope>NUCLEOTIDE SEQUENCE [LARGE SCALE GENOMIC DNA]</scope>
    <source>
        <strain evidence="1 2">H2_18</strain>
    </source>
</reference>
<dbReference type="EC" id="2.1.1.199" evidence="1"/>
<keyword evidence="1" id="KW-0489">Methyltransferase</keyword>
<evidence type="ECO:0000313" key="2">
    <source>
        <dbReference type="Proteomes" id="UP001652394"/>
    </source>
</evidence>
<dbReference type="RefSeq" id="WP_059067725.1">
    <property type="nucleotide sequence ID" value="NZ_JAOQJX010000001.1"/>
</dbReference>